<dbReference type="Pfam" id="PF05195">
    <property type="entry name" value="AMP_N"/>
    <property type="match status" value="1"/>
</dbReference>
<dbReference type="PANTHER" id="PTHR43226:SF4">
    <property type="entry name" value="XAA-PRO AMINOPEPTIDASE 3"/>
    <property type="match status" value="1"/>
</dbReference>
<sequence>MHRFRGLRYMRTTGTSTVPSPHSASFRIERPLSQPTSYTHSHLLSAREVTPGISRVEYLDRRAKMARDLPNNSVTIFPSNPQKYMTEDVPYLYHHNTDLMYMCGITEPGSFLLVERFDDDVRYILFVERRDESRELWDGPSCGTGDEVRAYFGVDQVRATPELQEYICFVLPKMQSFHYEPSINPSITSILQRLAPDEQKSLVSKWSLEKTPKSYINKQRLIKSDAELELMRKASKIISSALMDAMAKTKIDGKKNWIEERFIEATIEYNCKARGPFRMAFPSVVASGPNSTVLHYMNNNSTAQSGDFVMVDAGCEVHGYCSDVSRSWPISGSFSAPQRDMYELVLDVQKACIAVAREGNNTEGNPVSLDGIHMLAVRRLTDGLMQLGFMKGHTLESAITAGEYSRYFPHAIGHYLGMDVHDTHNAPKSIPLKENMVITIEPGLYCRADDISAPVHYRGIGMRIEDDIVVGNSSRPPEVLSNHAVKEVADVETLIGSG</sequence>
<organism evidence="8 9">
    <name type="scientific">Gracilariopsis chorda</name>
    <dbReference type="NCBI Taxonomy" id="448386"/>
    <lineage>
        <taxon>Eukaryota</taxon>
        <taxon>Rhodophyta</taxon>
        <taxon>Florideophyceae</taxon>
        <taxon>Rhodymeniophycidae</taxon>
        <taxon>Gracilariales</taxon>
        <taxon>Gracilariaceae</taxon>
        <taxon>Gracilariopsis</taxon>
    </lineage>
</organism>
<dbReference type="Pfam" id="PF00557">
    <property type="entry name" value="Peptidase_M24"/>
    <property type="match status" value="1"/>
</dbReference>
<dbReference type="EMBL" id="NBIV01000142">
    <property type="protein sequence ID" value="PXF42987.1"/>
    <property type="molecule type" value="Genomic_DNA"/>
</dbReference>
<protein>
    <submittedName>
        <fullName evidence="8">Putative Xaa-Pro aminopeptidase 3</fullName>
    </submittedName>
</protein>
<name>A0A2V3ILR3_9FLOR</name>
<evidence type="ECO:0000259" key="7">
    <source>
        <dbReference type="SMART" id="SM01011"/>
    </source>
</evidence>
<dbReference type="SMART" id="SM01011">
    <property type="entry name" value="AMP_N"/>
    <property type="match status" value="1"/>
</dbReference>
<evidence type="ECO:0000256" key="3">
    <source>
        <dbReference type="ARBA" id="ARBA00022723"/>
    </source>
</evidence>
<feature type="compositionally biased region" description="Polar residues" evidence="6">
    <location>
        <begin position="12"/>
        <end position="23"/>
    </location>
</feature>
<evidence type="ECO:0000256" key="1">
    <source>
        <dbReference type="ARBA" id="ARBA00001936"/>
    </source>
</evidence>
<dbReference type="GO" id="GO:0030145">
    <property type="term" value="F:manganese ion binding"/>
    <property type="evidence" value="ECO:0007669"/>
    <property type="project" value="InterPro"/>
</dbReference>
<comment type="caution">
    <text evidence="8">The sequence shown here is derived from an EMBL/GenBank/DDBJ whole genome shotgun (WGS) entry which is preliminary data.</text>
</comment>
<keyword evidence="5" id="KW-0464">Manganese</keyword>
<comment type="cofactor">
    <cofactor evidence="1">
        <name>Mn(2+)</name>
        <dbReference type="ChEBI" id="CHEBI:29035"/>
    </cofactor>
</comment>
<dbReference type="Gene3D" id="3.40.350.10">
    <property type="entry name" value="Creatinase/prolidase N-terminal domain"/>
    <property type="match status" value="1"/>
</dbReference>
<evidence type="ECO:0000313" key="9">
    <source>
        <dbReference type="Proteomes" id="UP000247409"/>
    </source>
</evidence>
<evidence type="ECO:0000313" key="8">
    <source>
        <dbReference type="EMBL" id="PXF42987.1"/>
    </source>
</evidence>
<proteinExistence type="inferred from homology"/>
<dbReference type="OrthoDB" id="4215474at2759"/>
<keyword evidence="8" id="KW-0645">Protease</keyword>
<dbReference type="InterPro" id="IPR007865">
    <property type="entry name" value="Aminopep_P_N"/>
</dbReference>
<dbReference type="STRING" id="448386.A0A2V3ILR3"/>
<dbReference type="Proteomes" id="UP000247409">
    <property type="component" value="Unassembled WGS sequence"/>
</dbReference>
<keyword evidence="4" id="KW-0378">Hydrolase</keyword>
<keyword evidence="3" id="KW-0479">Metal-binding</keyword>
<evidence type="ECO:0000256" key="5">
    <source>
        <dbReference type="ARBA" id="ARBA00023211"/>
    </source>
</evidence>
<accession>A0A2V3ILR3</accession>
<keyword evidence="8" id="KW-0031">Aminopeptidase</keyword>
<dbReference type="InterPro" id="IPR000994">
    <property type="entry name" value="Pept_M24"/>
</dbReference>
<gene>
    <name evidence="8" type="ORF">BWQ96_07291</name>
</gene>
<feature type="domain" description="Aminopeptidase P N-terminal" evidence="7">
    <location>
        <begin position="53"/>
        <end position="188"/>
    </location>
</feature>
<reference evidence="8 9" key="1">
    <citation type="journal article" date="2018" name="Mol. Biol. Evol.">
        <title>Analysis of the draft genome of the red seaweed Gracilariopsis chorda provides insights into genome size evolution in Rhodophyta.</title>
        <authorList>
            <person name="Lee J."/>
            <person name="Yang E.C."/>
            <person name="Graf L."/>
            <person name="Yang J.H."/>
            <person name="Qiu H."/>
            <person name="Zel Zion U."/>
            <person name="Chan C.X."/>
            <person name="Stephens T.G."/>
            <person name="Weber A.P.M."/>
            <person name="Boo G.H."/>
            <person name="Boo S.M."/>
            <person name="Kim K.M."/>
            <person name="Shin Y."/>
            <person name="Jung M."/>
            <person name="Lee S.J."/>
            <person name="Yim H.S."/>
            <person name="Lee J.H."/>
            <person name="Bhattacharya D."/>
            <person name="Yoon H.S."/>
        </authorList>
    </citation>
    <scope>NUCLEOTIDE SEQUENCE [LARGE SCALE GENOMIC DNA]</scope>
    <source>
        <strain evidence="8 9">SKKU-2015</strain>
        <tissue evidence="8">Whole body</tissue>
    </source>
</reference>
<dbReference type="GO" id="GO:0070006">
    <property type="term" value="F:metalloaminopeptidase activity"/>
    <property type="evidence" value="ECO:0007669"/>
    <property type="project" value="InterPro"/>
</dbReference>
<feature type="region of interest" description="Disordered" evidence="6">
    <location>
        <begin position="1"/>
        <end position="24"/>
    </location>
</feature>
<dbReference type="GO" id="GO:0005739">
    <property type="term" value="C:mitochondrion"/>
    <property type="evidence" value="ECO:0007669"/>
    <property type="project" value="TreeGrafter"/>
</dbReference>
<comment type="similarity">
    <text evidence="2">Belongs to the peptidase M24B family.</text>
</comment>
<dbReference type="CDD" id="cd01087">
    <property type="entry name" value="Prolidase"/>
    <property type="match status" value="1"/>
</dbReference>
<dbReference type="Gene3D" id="3.90.230.10">
    <property type="entry name" value="Creatinase/methionine aminopeptidase superfamily"/>
    <property type="match status" value="1"/>
</dbReference>
<evidence type="ECO:0000256" key="2">
    <source>
        <dbReference type="ARBA" id="ARBA00008766"/>
    </source>
</evidence>
<evidence type="ECO:0000256" key="6">
    <source>
        <dbReference type="SAM" id="MobiDB-lite"/>
    </source>
</evidence>
<dbReference type="InterPro" id="IPR052433">
    <property type="entry name" value="X-Pro_dipept-like"/>
</dbReference>
<dbReference type="InterPro" id="IPR029149">
    <property type="entry name" value="Creatin/AminoP/Spt16_N"/>
</dbReference>
<dbReference type="SUPFAM" id="SSF53092">
    <property type="entry name" value="Creatinase/prolidase N-terminal domain"/>
    <property type="match status" value="1"/>
</dbReference>
<dbReference type="InterPro" id="IPR036005">
    <property type="entry name" value="Creatinase/aminopeptidase-like"/>
</dbReference>
<dbReference type="GO" id="GO:0006508">
    <property type="term" value="P:proteolysis"/>
    <property type="evidence" value="ECO:0007669"/>
    <property type="project" value="TreeGrafter"/>
</dbReference>
<dbReference type="AlphaFoldDB" id="A0A2V3ILR3"/>
<dbReference type="SUPFAM" id="SSF55920">
    <property type="entry name" value="Creatinase/aminopeptidase"/>
    <property type="match status" value="1"/>
</dbReference>
<keyword evidence="9" id="KW-1185">Reference proteome</keyword>
<evidence type="ECO:0000256" key="4">
    <source>
        <dbReference type="ARBA" id="ARBA00022801"/>
    </source>
</evidence>
<dbReference type="PANTHER" id="PTHR43226">
    <property type="entry name" value="XAA-PRO AMINOPEPTIDASE 3"/>
    <property type="match status" value="1"/>
</dbReference>